<dbReference type="RefSeq" id="WP_249504030.1">
    <property type="nucleotide sequence ID" value="NZ_CP097253.1"/>
</dbReference>
<name>A0ABY5N0Y2_9SPHN</name>
<proteinExistence type="predicted"/>
<reference evidence="1 2" key="1">
    <citation type="submission" date="2022-05" db="EMBL/GenBank/DDBJ databases">
        <title>S8-45 Sphingomonas ultraviolaceadurans.</title>
        <authorList>
            <person name="Liu Y."/>
        </authorList>
    </citation>
    <scope>NUCLEOTIDE SEQUENCE [LARGE SCALE GENOMIC DNA]</scope>
    <source>
        <strain evidence="1 2">S8-45</strain>
    </source>
</reference>
<protein>
    <submittedName>
        <fullName evidence="1">MarR family winged helix-turn-helix transcriptional regulator</fullName>
    </submittedName>
</protein>
<gene>
    <name evidence="1" type="ORF">M1K48_00970</name>
</gene>
<dbReference type="Proteomes" id="UP000831921">
    <property type="component" value="Chromosome"/>
</dbReference>
<dbReference type="InterPro" id="IPR036390">
    <property type="entry name" value="WH_DNA-bd_sf"/>
</dbReference>
<keyword evidence="2" id="KW-1185">Reference proteome</keyword>
<dbReference type="Gene3D" id="1.10.10.10">
    <property type="entry name" value="Winged helix-like DNA-binding domain superfamily/Winged helix DNA-binding domain"/>
    <property type="match status" value="1"/>
</dbReference>
<sequence>MAVGHGDWEQISVINSKLRADGAAFTARDIDAAFRVLTWIRQEMIDQEEQPLIESQRDHLLRLAKGIRASRAERTLFFREDLFGEASWDILLALFIAGEEGYEMKMTAVCYESGVPMTTALRWIDRLIELGHVVKRANAYDARSSLLELSPETADKLRNYLEHVLSRHMSKSTPSPDS</sequence>
<accession>A0ABY5N0Y2</accession>
<evidence type="ECO:0000313" key="2">
    <source>
        <dbReference type="Proteomes" id="UP000831921"/>
    </source>
</evidence>
<organism evidence="1 2">
    <name type="scientific">Sphingomonas glaciei</name>
    <dbReference type="NCBI Taxonomy" id="2938948"/>
    <lineage>
        <taxon>Bacteria</taxon>
        <taxon>Pseudomonadati</taxon>
        <taxon>Pseudomonadota</taxon>
        <taxon>Alphaproteobacteria</taxon>
        <taxon>Sphingomonadales</taxon>
        <taxon>Sphingomonadaceae</taxon>
        <taxon>Sphingomonas</taxon>
    </lineage>
</organism>
<dbReference type="InterPro" id="IPR036388">
    <property type="entry name" value="WH-like_DNA-bd_sf"/>
</dbReference>
<dbReference type="SUPFAM" id="SSF46785">
    <property type="entry name" value="Winged helix' DNA-binding domain"/>
    <property type="match status" value="1"/>
</dbReference>
<evidence type="ECO:0000313" key="1">
    <source>
        <dbReference type="EMBL" id="UUR08251.1"/>
    </source>
</evidence>
<dbReference type="EMBL" id="CP097253">
    <property type="protein sequence ID" value="UUR08251.1"/>
    <property type="molecule type" value="Genomic_DNA"/>
</dbReference>